<organism evidence="2 3">
    <name type="scientific">Mortierella polycephala</name>
    <dbReference type="NCBI Taxonomy" id="41804"/>
    <lineage>
        <taxon>Eukaryota</taxon>
        <taxon>Fungi</taxon>
        <taxon>Fungi incertae sedis</taxon>
        <taxon>Mucoromycota</taxon>
        <taxon>Mortierellomycotina</taxon>
        <taxon>Mortierellomycetes</taxon>
        <taxon>Mortierellales</taxon>
        <taxon>Mortierellaceae</taxon>
        <taxon>Mortierella</taxon>
    </lineage>
</organism>
<keyword evidence="1" id="KW-0472">Membrane</keyword>
<sequence>MPLHSGLLKTLNLVTYIIAVATFVFHDEILQNAYENLPNYLTGNSIGLIIRATYWVLLGGFILTQWLDFAHDVVVDAIDWNFFASNLVMTSWVFTWKYEWYILGQILLIINTILITRLYLKMRVFTATNLLEYAVIYVSFSLYAGMVWFDAFQNFFAAFTNKEGGPMSWAAIGAACAVFFLLVVGNYYAEYSKDPDSWAAATITLTILSISLYQGSKVPVVQITGYVSVGWLVGALIRRVLKNINMWHERSLDDVTVDERRGLLG</sequence>
<feature type="transmembrane region" description="Helical" evidence="1">
    <location>
        <begin position="196"/>
        <end position="214"/>
    </location>
</feature>
<gene>
    <name evidence="2" type="ORF">BG011_000735</name>
</gene>
<feature type="transmembrane region" description="Helical" evidence="1">
    <location>
        <begin position="130"/>
        <end position="149"/>
    </location>
</feature>
<feature type="transmembrane region" description="Helical" evidence="1">
    <location>
        <begin position="220"/>
        <end position="241"/>
    </location>
</feature>
<dbReference type="OrthoDB" id="2390534at2759"/>
<feature type="transmembrane region" description="Helical" evidence="1">
    <location>
        <begin position="7"/>
        <end position="26"/>
    </location>
</feature>
<protein>
    <submittedName>
        <fullName evidence="2">Uncharacterized protein</fullName>
    </submittedName>
</protein>
<evidence type="ECO:0000256" key="1">
    <source>
        <dbReference type="SAM" id="Phobius"/>
    </source>
</evidence>
<feature type="transmembrane region" description="Helical" evidence="1">
    <location>
        <begin position="46"/>
        <end position="66"/>
    </location>
</feature>
<keyword evidence="3" id="KW-1185">Reference proteome</keyword>
<evidence type="ECO:0000313" key="3">
    <source>
        <dbReference type="Proteomes" id="UP000726737"/>
    </source>
</evidence>
<feature type="transmembrane region" description="Helical" evidence="1">
    <location>
        <begin position="169"/>
        <end position="189"/>
    </location>
</feature>
<dbReference type="Proteomes" id="UP000726737">
    <property type="component" value="Unassembled WGS sequence"/>
</dbReference>
<keyword evidence="1" id="KW-0812">Transmembrane</keyword>
<proteinExistence type="predicted"/>
<reference evidence="2" key="1">
    <citation type="journal article" date="2020" name="Fungal Divers.">
        <title>Resolving the Mortierellaceae phylogeny through synthesis of multi-gene phylogenetics and phylogenomics.</title>
        <authorList>
            <person name="Vandepol N."/>
            <person name="Liber J."/>
            <person name="Desiro A."/>
            <person name="Na H."/>
            <person name="Kennedy M."/>
            <person name="Barry K."/>
            <person name="Grigoriev I.V."/>
            <person name="Miller A.N."/>
            <person name="O'Donnell K."/>
            <person name="Stajich J.E."/>
            <person name="Bonito G."/>
        </authorList>
    </citation>
    <scope>NUCLEOTIDE SEQUENCE</scope>
    <source>
        <strain evidence="2">KOD948</strain>
    </source>
</reference>
<dbReference type="EMBL" id="JAAAJA010000117">
    <property type="protein sequence ID" value="KAG0261708.1"/>
    <property type="molecule type" value="Genomic_DNA"/>
</dbReference>
<feature type="transmembrane region" description="Helical" evidence="1">
    <location>
        <begin position="100"/>
        <end position="118"/>
    </location>
</feature>
<name>A0A9P6U5Q5_9FUNG</name>
<dbReference type="AlphaFoldDB" id="A0A9P6U5Q5"/>
<accession>A0A9P6U5Q5</accession>
<comment type="caution">
    <text evidence="2">The sequence shown here is derived from an EMBL/GenBank/DDBJ whole genome shotgun (WGS) entry which is preliminary data.</text>
</comment>
<keyword evidence="1" id="KW-1133">Transmembrane helix</keyword>
<evidence type="ECO:0000313" key="2">
    <source>
        <dbReference type="EMBL" id="KAG0261708.1"/>
    </source>
</evidence>